<gene>
    <name evidence="10" type="ORF">PAUS00366_LOCUS72</name>
</gene>
<dbReference type="Gene3D" id="1.20.5.110">
    <property type="match status" value="1"/>
</dbReference>
<keyword evidence="3 8" id="KW-0812">Transmembrane</keyword>
<evidence type="ECO:0000256" key="3">
    <source>
        <dbReference type="ARBA" id="ARBA00022692"/>
    </source>
</evidence>
<feature type="coiled-coil region" evidence="6">
    <location>
        <begin position="87"/>
        <end position="114"/>
    </location>
</feature>
<dbReference type="GO" id="GO:0005737">
    <property type="term" value="C:cytoplasm"/>
    <property type="evidence" value="ECO:0007669"/>
    <property type="project" value="UniProtKB-ARBA"/>
</dbReference>
<name>A0A7S4A8R5_9STRA</name>
<feature type="compositionally biased region" description="Acidic residues" evidence="7">
    <location>
        <begin position="39"/>
        <end position="48"/>
    </location>
</feature>
<feature type="region of interest" description="Disordered" evidence="7">
    <location>
        <begin position="14"/>
        <end position="50"/>
    </location>
</feature>
<evidence type="ECO:0000256" key="7">
    <source>
        <dbReference type="SAM" id="MobiDB-lite"/>
    </source>
</evidence>
<keyword evidence="5 8" id="KW-0472">Membrane</keyword>
<dbReference type="PANTHER" id="PTHR12791">
    <property type="entry name" value="GOLGI SNARE BET1-RELATED"/>
    <property type="match status" value="1"/>
</dbReference>
<dbReference type="SUPFAM" id="SSF58038">
    <property type="entry name" value="SNARE fusion complex"/>
    <property type="match status" value="1"/>
</dbReference>
<keyword evidence="2" id="KW-0813">Transport</keyword>
<dbReference type="GO" id="GO:0012505">
    <property type="term" value="C:endomembrane system"/>
    <property type="evidence" value="ECO:0007669"/>
    <property type="project" value="UniProtKB-ARBA"/>
</dbReference>
<reference evidence="10" key="1">
    <citation type="submission" date="2021-01" db="EMBL/GenBank/DDBJ databases">
        <authorList>
            <person name="Corre E."/>
            <person name="Pelletier E."/>
            <person name="Niang G."/>
            <person name="Scheremetjew M."/>
            <person name="Finn R."/>
            <person name="Kale V."/>
            <person name="Holt S."/>
            <person name="Cochrane G."/>
            <person name="Meng A."/>
            <person name="Brown T."/>
            <person name="Cohen L."/>
        </authorList>
    </citation>
    <scope>NUCLEOTIDE SEQUENCE</scope>
    <source>
        <strain evidence="10">10249 10 AB</strain>
    </source>
</reference>
<dbReference type="PROSITE" id="PS50192">
    <property type="entry name" value="T_SNARE"/>
    <property type="match status" value="1"/>
</dbReference>
<dbReference type="GO" id="GO:0016020">
    <property type="term" value="C:membrane"/>
    <property type="evidence" value="ECO:0007669"/>
    <property type="project" value="UniProtKB-SubCell"/>
</dbReference>
<comment type="subcellular location">
    <subcellularLocation>
        <location evidence="1">Membrane</location>
        <topology evidence="1">Single-pass membrane protein</topology>
    </subcellularLocation>
</comment>
<evidence type="ECO:0000256" key="6">
    <source>
        <dbReference type="SAM" id="Coils"/>
    </source>
</evidence>
<feature type="transmembrane region" description="Helical" evidence="8">
    <location>
        <begin position="123"/>
        <end position="147"/>
    </location>
</feature>
<evidence type="ECO:0000256" key="2">
    <source>
        <dbReference type="ARBA" id="ARBA00022448"/>
    </source>
</evidence>
<proteinExistence type="predicted"/>
<accession>A0A7S4A8R5</accession>
<evidence type="ECO:0000313" key="10">
    <source>
        <dbReference type="EMBL" id="CAE0707352.1"/>
    </source>
</evidence>
<feature type="domain" description="T-SNARE coiled-coil homology" evidence="9">
    <location>
        <begin position="56"/>
        <end position="118"/>
    </location>
</feature>
<evidence type="ECO:0000259" key="9">
    <source>
        <dbReference type="PROSITE" id="PS50192"/>
    </source>
</evidence>
<dbReference type="CDD" id="cd15841">
    <property type="entry name" value="SNARE_Qc"/>
    <property type="match status" value="1"/>
</dbReference>
<dbReference type="InterPro" id="IPR000727">
    <property type="entry name" value="T_SNARE_dom"/>
</dbReference>
<organism evidence="10">
    <name type="scientific">Pseudo-nitzschia australis</name>
    <dbReference type="NCBI Taxonomy" id="44445"/>
    <lineage>
        <taxon>Eukaryota</taxon>
        <taxon>Sar</taxon>
        <taxon>Stramenopiles</taxon>
        <taxon>Ochrophyta</taxon>
        <taxon>Bacillariophyta</taxon>
        <taxon>Bacillariophyceae</taxon>
        <taxon>Bacillariophycidae</taxon>
        <taxon>Bacillariales</taxon>
        <taxon>Bacillariaceae</taxon>
        <taxon>Pseudo-nitzschia</taxon>
    </lineage>
</organism>
<sequence>MFNMGKKKEYAQIRLNDFSDDDSDDDRNRNYNNNYNDESSVDDNDNDAGEYIRNQQIMMQQQDAGLDLLSQSVIRLGEMSTNISEELGQQNKMLESMETDLDEAGDELDIVTRSTKELIARSGGMSTFCLIAILSIVVLILLFLVIYT</sequence>
<evidence type="ECO:0000256" key="8">
    <source>
        <dbReference type="SAM" id="Phobius"/>
    </source>
</evidence>
<keyword evidence="6" id="KW-0175">Coiled coil</keyword>
<dbReference type="EMBL" id="HBIX01000085">
    <property type="protein sequence ID" value="CAE0707352.1"/>
    <property type="molecule type" value="Transcribed_RNA"/>
</dbReference>
<evidence type="ECO:0000256" key="4">
    <source>
        <dbReference type="ARBA" id="ARBA00022989"/>
    </source>
</evidence>
<dbReference type="SMART" id="SM00397">
    <property type="entry name" value="t_SNARE"/>
    <property type="match status" value="1"/>
</dbReference>
<keyword evidence="4 8" id="KW-1133">Transmembrane helix</keyword>
<evidence type="ECO:0000256" key="1">
    <source>
        <dbReference type="ARBA" id="ARBA00004167"/>
    </source>
</evidence>
<evidence type="ECO:0000256" key="5">
    <source>
        <dbReference type="ARBA" id="ARBA00023136"/>
    </source>
</evidence>
<protein>
    <recommendedName>
        <fullName evidence="9">t-SNARE coiled-coil homology domain-containing protein</fullName>
    </recommendedName>
</protein>
<dbReference type="AlphaFoldDB" id="A0A7S4A8R5"/>